<sequence length="158" mass="17670">MADLKPAEVERAKLHFDIYDFEGIGKVDALHLGDLLRSLDLRPTNAIVEKNGGTKKRGEKKLTLEEFLPIYSQVKKEKESGAYEDFMEGLKVYDKNENGAMMEAELAHVLLSLGEKLTDAECEEIMSAVAGPADEDGFIKYEAFIKKLMAGPFPEEKK</sequence>
<protein>
    <submittedName>
        <fullName evidence="7">Myosin light chain alkali</fullName>
    </submittedName>
</protein>
<name>A0ABQ7SD81_9ACAR</name>
<evidence type="ECO:0000256" key="1">
    <source>
        <dbReference type="ARBA" id="ARBA00011445"/>
    </source>
</evidence>
<dbReference type="Proteomes" id="UP000825002">
    <property type="component" value="Unassembled WGS sequence"/>
</dbReference>
<evidence type="ECO:0000256" key="4">
    <source>
        <dbReference type="ARBA" id="ARBA00023175"/>
    </source>
</evidence>
<dbReference type="EMBL" id="JAIFTH010000005">
    <property type="protein sequence ID" value="KAG9511374.1"/>
    <property type="molecule type" value="Genomic_DNA"/>
</dbReference>
<dbReference type="Gene3D" id="1.10.238.10">
    <property type="entry name" value="EF-hand"/>
    <property type="match status" value="2"/>
</dbReference>
<organism evidence="7 8">
    <name type="scientific">Fragariocoptes setiger</name>
    <dbReference type="NCBI Taxonomy" id="1670756"/>
    <lineage>
        <taxon>Eukaryota</taxon>
        <taxon>Metazoa</taxon>
        <taxon>Ecdysozoa</taxon>
        <taxon>Arthropoda</taxon>
        <taxon>Chelicerata</taxon>
        <taxon>Arachnida</taxon>
        <taxon>Acari</taxon>
        <taxon>Acariformes</taxon>
        <taxon>Trombidiformes</taxon>
        <taxon>Prostigmata</taxon>
        <taxon>Eupodina</taxon>
        <taxon>Eriophyoidea</taxon>
        <taxon>Phytoptidae</taxon>
        <taxon>Fragariocoptes</taxon>
    </lineage>
</organism>
<dbReference type="PANTHER" id="PTHR23048">
    <property type="entry name" value="MYOSIN LIGHT CHAIN 1, 3"/>
    <property type="match status" value="1"/>
</dbReference>
<dbReference type="PROSITE" id="PS50222">
    <property type="entry name" value="EF_HAND_2"/>
    <property type="match status" value="1"/>
</dbReference>
<dbReference type="PANTHER" id="PTHR23048:SF33">
    <property type="entry name" value="MYOSIN LIGHT CHAIN ALKALI"/>
    <property type="match status" value="1"/>
</dbReference>
<dbReference type="CDD" id="cd00051">
    <property type="entry name" value="EFh"/>
    <property type="match status" value="1"/>
</dbReference>
<evidence type="ECO:0000259" key="6">
    <source>
        <dbReference type="PROSITE" id="PS50222"/>
    </source>
</evidence>
<comment type="subunit">
    <text evidence="1">Myosin is a hexamer of 2 heavy chains and 4 light chains.</text>
</comment>
<keyword evidence="2" id="KW-0677">Repeat</keyword>
<comment type="caution">
    <text evidence="7">The sequence shown here is derived from an EMBL/GenBank/DDBJ whole genome shotgun (WGS) entry which is preliminary data.</text>
</comment>
<feature type="domain" description="EF-hand" evidence="6">
    <location>
        <begin position="81"/>
        <end position="116"/>
    </location>
</feature>
<gene>
    <name evidence="7" type="primary">Mlc1</name>
    <name evidence="7" type="ORF">GZH46_00041</name>
</gene>
<keyword evidence="8" id="KW-1185">Reference proteome</keyword>
<evidence type="ECO:0000256" key="3">
    <source>
        <dbReference type="ARBA" id="ARBA00023123"/>
    </source>
</evidence>
<evidence type="ECO:0000256" key="2">
    <source>
        <dbReference type="ARBA" id="ARBA00022737"/>
    </source>
</evidence>
<keyword evidence="4" id="KW-0505">Motor protein</keyword>
<keyword evidence="3" id="KW-0518">Myosin</keyword>
<evidence type="ECO:0000313" key="8">
    <source>
        <dbReference type="Proteomes" id="UP000825002"/>
    </source>
</evidence>
<keyword evidence="5" id="KW-0514">Muscle protein</keyword>
<proteinExistence type="predicted"/>
<dbReference type="InterPro" id="IPR011992">
    <property type="entry name" value="EF-hand-dom_pair"/>
</dbReference>
<reference evidence="7 8" key="1">
    <citation type="submission" date="2020-10" db="EMBL/GenBank/DDBJ databases">
        <authorList>
            <person name="Klimov P.B."/>
            <person name="Dyachkov S.M."/>
            <person name="Chetverikov P.E."/>
        </authorList>
    </citation>
    <scope>NUCLEOTIDE SEQUENCE [LARGE SCALE GENOMIC DNA]</scope>
    <source>
        <strain evidence="7">BMOC 18-1129-001#AD2665</strain>
        <tissue evidence="7">Entire mites</tissue>
    </source>
</reference>
<evidence type="ECO:0000256" key="5">
    <source>
        <dbReference type="ARBA" id="ARBA00023179"/>
    </source>
</evidence>
<dbReference type="SUPFAM" id="SSF47473">
    <property type="entry name" value="EF-hand"/>
    <property type="match status" value="1"/>
</dbReference>
<evidence type="ECO:0000313" key="7">
    <source>
        <dbReference type="EMBL" id="KAG9511374.1"/>
    </source>
</evidence>
<dbReference type="InterPro" id="IPR002048">
    <property type="entry name" value="EF_hand_dom"/>
</dbReference>
<dbReference type="InterPro" id="IPR050230">
    <property type="entry name" value="CALM/Myosin/TropC-like"/>
</dbReference>
<accession>A0ABQ7SD81</accession>